<dbReference type="PANTHER" id="PTHR31308">
    <property type="match status" value="1"/>
</dbReference>
<dbReference type="InterPro" id="IPR053720">
    <property type="entry name" value="Psm_Assembly_Chaperone"/>
</dbReference>
<sequence length="631" mass="71260">MGFRDKIFVIVTQYGKIGSLLAHSCLLITTSTSTNVKFLLGSITPLYQLCASHIATVITTENSGDGRAVVVRLALMKNSDNNDGDQDEEIGDEELFNEIESMVKELVLESTVLTTFDKLKREMIIRRKVHLVLLLSEIYIYHVIAIPNLDTRATSEPTPKIIGIKNDHYIDEFGRQRFFRGLNVVYKGFPYYPRIDAFDPVTSFTEEDMKILASVNMNVIRLGVLWAGVEPVRGKYNETYLKIIKSIVDKCNLYGIYVLLDSHQDVMSDRFCGEGFPRWAVRTEGTWPFPIPIGLTAAIYDPITGLPDKVTCGRVNWALLYLSRAVNVAWQRLYDNYDGLRDAFAAQWAKIASIFKNSNNLLGYDLLNEPWPGDTYSNLGLWFPSVNTRTNLGPFWDAISAELRKVDNNGIVFFTGVTWDLFGNNFDHVPGGPIYQNRSSFGYHYYKEVRIKPPNMDFQVHLEDIGRTGGSSMLTEFEAAYDSGKNLPGLLTIIQAADKYLQSWIGWQYKDFFPLTRQLPGDGLIDPNTGQVRPDVAKIFSRTYAEAVSGNTLSMEFDEDFKLVYEINPSIKKPTVIKIQEIYHYPNGFIINISPNGKVEWRKNGNSILVSPIKGANIQNGEVITISISAK</sequence>
<evidence type="ECO:0000259" key="5">
    <source>
        <dbReference type="Pfam" id="PF00150"/>
    </source>
</evidence>
<dbReference type="Pfam" id="PF18564">
    <property type="entry name" value="Glyco_hydro_5_C"/>
    <property type="match status" value="1"/>
</dbReference>
<proteinExistence type="inferred from homology"/>
<dbReference type="GO" id="GO:0000272">
    <property type="term" value="P:polysaccharide catabolic process"/>
    <property type="evidence" value="ECO:0007669"/>
    <property type="project" value="InterPro"/>
</dbReference>
<dbReference type="VEuPathDB" id="FungiDB:FUN_016780"/>
<dbReference type="VEuPathDB" id="FungiDB:RhiirFUN_013588"/>
<feature type="domain" description="Glycoside hydrolase family 5 C-terminal" evidence="6">
    <location>
        <begin position="542"/>
        <end position="628"/>
    </location>
</feature>
<dbReference type="InterPro" id="IPR041036">
    <property type="entry name" value="GH5_C"/>
</dbReference>
<dbReference type="InterPro" id="IPR018788">
    <property type="entry name" value="Proteasome_assmbl_chp_3"/>
</dbReference>
<evidence type="ECO:0000256" key="1">
    <source>
        <dbReference type="ARBA" id="ARBA00005641"/>
    </source>
</evidence>
<keyword evidence="8" id="KW-1185">Reference proteome</keyword>
<reference evidence="7 8" key="1">
    <citation type="submission" date="2015-10" db="EMBL/GenBank/DDBJ databases">
        <title>Genome analyses suggest a sexual origin of heterokaryosis in a supposedly ancient asexual fungus.</title>
        <authorList>
            <person name="Ropars J."/>
            <person name="Sedzielewska K."/>
            <person name="Noel J."/>
            <person name="Charron P."/>
            <person name="Farinelli L."/>
            <person name="Marton T."/>
            <person name="Kruger M."/>
            <person name="Pelin A."/>
            <person name="Brachmann A."/>
            <person name="Corradi N."/>
        </authorList>
    </citation>
    <scope>NUCLEOTIDE SEQUENCE [LARGE SCALE GENOMIC DNA]</scope>
    <source>
        <strain evidence="7 8">A4</strain>
    </source>
</reference>
<comment type="caution">
    <text evidence="7">The sequence shown here is derived from an EMBL/GenBank/DDBJ whole genome shotgun (WGS) entry which is preliminary data.</text>
</comment>
<dbReference type="VEuPathDB" id="FungiDB:RhiirA1_382134"/>
<dbReference type="Pfam" id="PF00150">
    <property type="entry name" value="Cellulase"/>
    <property type="match status" value="1"/>
</dbReference>
<dbReference type="GO" id="GO:0016042">
    <property type="term" value="P:lipid catabolic process"/>
    <property type="evidence" value="ECO:0007669"/>
    <property type="project" value="UniProtKB-ARBA"/>
</dbReference>
<accession>A0A2I1GPM4</accession>
<dbReference type="AlphaFoldDB" id="A0A2I1GPM4"/>
<dbReference type="Proteomes" id="UP000234323">
    <property type="component" value="Unassembled WGS sequence"/>
</dbReference>
<evidence type="ECO:0000256" key="3">
    <source>
        <dbReference type="ARBA" id="ARBA00023295"/>
    </source>
</evidence>
<name>A0A2I1GPM4_9GLOM</name>
<dbReference type="InterPro" id="IPR052066">
    <property type="entry name" value="Glycosphingolipid_Hydrolases"/>
</dbReference>
<keyword evidence="2 4" id="KW-0378">Hydrolase</keyword>
<dbReference type="InterPro" id="IPR013780">
    <property type="entry name" value="Glyco_hydro_b"/>
</dbReference>
<keyword evidence="3 4" id="KW-0326">Glycosidase</keyword>
<feature type="domain" description="Glycoside hydrolase family 5" evidence="5">
    <location>
        <begin position="206"/>
        <end position="511"/>
    </location>
</feature>
<dbReference type="Gene3D" id="3.30.230.90">
    <property type="match status" value="1"/>
</dbReference>
<evidence type="ECO:0000256" key="2">
    <source>
        <dbReference type="ARBA" id="ARBA00022801"/>
    </source>
</evidence>
<dbReference type="VEuPathDB" id="FungiDB:RhiirFUN_023267"/>
<dbReference type="Gene3D" id="3.20.20.80">
    <property type="entry name" value="Glycosidases"/>
    <property type="match status" value="1"/>
</dbReference>
<comment type="similarity">
    <text evidence="1 4">Belongs to the glycosyl hydrolase 5 (cellulase A) family.</text>
</comment>
<dbReference type="VEuPathDB" id="FungiDB:FUN_003602"/>
<protein>
    <submittedName>
        <fullName evidence="7">Glycoside hydrolase</fullName>
    </submittedName>
</protein>
<dbReference type="VEuPathDB" id="FungiDB:RhiirA1_369865"/>
<dbReference type="PANTHER" id="PTHR31308:SF3">
    <property type="entry name" value="ENDOGLYCOCERAMIDASE"/>
    <property type="match status" value="1"/>
</dbReference>
<dbReference type="InterPro" id="IPR001547">
    <property type="entry name" value="Glyco_hydro_5"/>
</dbReference>
<dbReference type="GO" id="GO:1901136">
    <property type="term" value="P:carbohydrate derivative catabolic process"/>
    <property type="evidence" value="ECO:0007669"/>
    <property type="project" value="UniProtKB-ARBA"/>
</dbReference>
<evidence type="ECO:0000259" key="6">
    <source>
        <dbReference type="Pfam" id="PF18564"/>
    </source>
</evidence>
<evidence type="ECO:0000256" key="4">
    <source>
        <dbReference type="RuleBase" id="RU361153"/>
    </source>
</evidence>
<dbReference type="GO" id="GO:0043248">
    <property type="term" value="P:proteasome assembly"/>
    <property type="evidence" value="ECO:0007669"/>
    <property type="project" value="InterPro"/>
</dbReference>
<gene>
    <name evidence="7" type="ORF">RhiirA4_544713</name>
</gene>
<evidence type="ECO:0000313" key="8">
    <source>
        <dbReference type="Proteomes" id="UP000234323"/>
    </source>
</evidence>
<dbReference type="Gene3D" id="2.60.40.1180">
    <property type="entry name" value="Golgi alpha-mannosidase II"/>
    <property type="match status" value="1"/>
</dbReference>
<dbReference type="GO" id="GO:0004553">
    <property type="term" value="F:hydrolase activity, hydrolyzing O-glycosyl compounds"/>
    <property type="evidence" value="ECO:0007669"/>
    <property type="project" value="InterPro"/>
</dbReference>
<evidence type="ECO:0000313" key="7">
    <source>
        <dbReference type="EMBL" id="PKY48586.1"/>
    </source>
</evidence>
<dbReference type="SUPFAM" id="SSF51445">
    <property type="entry name" value="(Trans)glycosidases"/>
    <property type="match status" value="1"/>
</dbReference>
<dbReference type="InterPro" id="IPR017853">
    <property type="entry name" value="GH"/>
</dbReference>
<organism evidence="7 8">
    <name type="scientific">Rhizophagus irregularis</name>
    <dbReference type="NCBI Taxonomy" id="588596"/>
    <lineage>
        <taxon>Eukaryota</taxon>
        <taxon>Fungi</taxon>
        <taxon>Fungi incertae sedis</taxon>
        <taxon>Mucoromycota</taxon>
        <taxon>Glomeromycotina</taxon>
        <taxon>Glomeromycetes</taxon>
        <taxon>Glomerales</taxon>
        <taxon>Glomeraceae</taxon>
        <taxon>Rhizophagus</taxon>
    </lineage>
</organism>
<dbReference type="EMBL" id="LLXI01000652">
    <property type="protein sequence ID" value="PKY48586.1"/>
    <property type="molecule type" value="Genomic_DNA"/>
</dbReference>
<dbReference type="Pfam" id="PF10178">
    <property type="entry name" value="PAC3"/>
    <property type="match status" value="1"/>
</dbReference>